<dbReference type="Proteomes" id="UP000037510">
    <property type="component" value="Unassembled WGS sequence"/>
</dbReference>
<gene>
    <name evidence="2" type="ORF">OBRU01_18735</name>
</gene>
<keyword evidence="3" id="KW-1185">Reference proteome</keyword>
<dbReference type="InterPro" id="IPR029526">
    <property type="entry name" value="PGBD"/>
</dbReference>
<dbReference type="EMBL" id="JTDY01004525">
    <property type="protein sequence ID" value="KOB68048.1"/>
    <property type="molecule type" value="Genomic_DNA"/>
</dbReference>
<comment type="caution">
    <text evidence="2">The sequence shown here is derived from an EMBL/GenBank/DDBJ whole genome shotgun (WGS) entry which is preliminary data.</text>
</comment>
<dbReference type="PANTHER" id="PTHR46599">
    <property type="entry name" value="PIGGYBAC TRANSPOSABLE ELEMENT-DERIVED PROTEIN 4"/>
    <property type="match status" value="1"/>
</dbReference>
<evidence type="ECO:0000313" key="2">
    <source>
        <dbReference type="EMBL" id="KOB68048.1"/>
    </source>
</evidence>
<organism evidence="2 3">
    <name type="scientific">Operophtera brumata</name>
    <name type="common">Winter moth</name>
    <name type="synonym">Phalaena brumata</name>
    <dbReference type="NCBI Taxonomy" id="104452"/>
    <lineage>
        <taxon>Eukaryota</taxon>
        <taxon>Metazoa</taxon>
        <taxon>Ecdysozoa</taxon>
        <taxon>Arthropoda</taxon>
        <taxon>Hexapoda</taxon>
        <taxon>Insecta</taxon>
        <taxon>Pterygota</taxon>
        <taxon>Neoptera</taxon>
        <taxon>Endopterygota</taxon>
        <taxon>Lepidoptera</taxon>
        <taxon>Glossata</taxon>
        <taxon>Ditrysia</taxon>
        <taxon>Geometroidea</taxon>
        <taxon>Geometridae</taxon>
        <taxon>Larentiinae</taxon>
        <taxon>Operophtera</taxon>
    </lineage>
</organism>
<evidence type="ECO:0000259" key="1">
    <source>
        <dbReference type="Pfam" id="PF13843"/>
    </source>
</evidence>
<feature type="domain" description="PiggyBac transposable element-derived protein" evidence="1">
    <location>
        <begin position="126"/>
        <end position="228"/>
    </location>
</feature>
<dbReference type="STRING" id="104452.A0A0L7KXQ3"/>
<name>A0A0L7KXQ3_OPEBR</name>
<accession>A0A0L7KXQ3</accession>
<evidence type="ECO:0000313" key="3">
    <source>
        <dbReference type="Proteomes" id="UP000037510"/>
    </source>
</evidence>
<feature type="domain" description="PiggyBac transposable element-derived protein" evidence="1">
    <location>
        <begin position="231"/>
        <end position="330"/>
    </location>
</feature>
<proteinExistence type="predicted"/>
<dbReference type="PANTHER" id="PTHR46599:SF3">
    <property type="entry name" value="PIGGYBAC TRANSPOSABLE ELEMENT-DERIVED PROTEIN 4"/>
    <property type="match status" value="1"/>
</dbReference>
<dbReference type="Pfam" id="PF13843">
    <property type="entry name" value="DDE_Tnp_1_7"/>
    <property type="match status" value="2"/>
</dbReference>
<reference evidence="2 3" key="1">
    <citation type="journal article" date="2015" name="Genome Biol. Evol.">
        <title>The genome of winter moth (Operophtera brumata) provides a genomic perspective on sexual dimorphism and phenology.</title>
        <authorList>
            <person name="Derks M.F."/>
            <person name="Smit S."/>
            <person name="Salis L."/>
            <person name="Schijlen E."/>
            <person name="Bossers A."/>
            <person name="Mateman C."/>
            <person name="Pijl A.S."/>
            <person name="de Ridder D."/>
            <person name="Groenen M.A."/>
            <person name="Visser M.E."/>
            <person name="Megens H.J."/>
        </authorList>
    </citation>
    <scope>NUCLEOTIDE SEQUENCE [LARGE SCALE GENOMIC DNA]</scope>
    <source>
        <strain evidence="2">WM2013NL</strain>
        <tissue evidence="2">Head and thorax</tissue>
    </source>
</reference>
<sequence>MLDDIHPSRVNSYAKCGEPIKELCVNDEDVPPSLREVVVRMENTRVMRNEQRERRTAWQAVRVGADNMNDEDEFFGAESSGIQDLFGGDRDALKFEWSPMATFSGQPEKFLPENPGPTEKFSCIYGAFRKYWDDEILEHIARETNRYAAEIALVSERFARDWYETNVHEILILFAFWMMLGVIRMPTINSCFSNRSILKTCAFRTLMTQGRYWLLNRALHFADNSQRSGMLKSTEVVVRLMRPLLNKGHRLFMDNWFNSPVLARFLKRNKTDCVGTLRKCRTYIPPLIQLVTLTEGSCVARHSGDVVVMAYHDKGPVTTISTIDGTESVHFPGKPESVTKIILLPDEKTNRPVEKELKNKPYFLEMTGLVFNPCELAMNALRMHLLKHQEGFFRFYYNILNIHRLLPITAFPTTVDVIDAYTSGTSESILQHRDKMKNNINMPQFSIQHCNRTDTKTNDVILLPEQEFETTLQELLIKNKDKQIEIIILQCLSIRRLLSDSILKTLLKHYSNAGKPELIVIIQKYFSRLLPNSYRRNGEFSHYLAKAQCLKGNSEKGLSILRDGYKKNQNLRSLYRVIFRELIHDSVMNRSEASLVVFKKYVLEFSKLWEEHYPLVCFWHICWLSSWYSDQMLSNELDSISAVHICPEGGLQLRRRREAAADSAEAQYDGSVHKRPTSSLYI</sequence>
<protein>
    <recommendedName>
        <fullName evidence="1">PiggyBac transposable element-derived protein domain-containing protein</fullName>
    </recommendedName>
</protein>
<dbReference type="AlphaFoldDB" id="A0A0L7KXQ3"/>